<protein>
    <submittedName>
        <fullName evidence="1">Uncharacterized protein</fullName>
    </submittedName>
</protein>
<sequence>MYFLHFLIVTPQVPFATCVIPEAFEVARPIFRSTFSPDGQFIHPELSLSDRTIRPGSSDSITSITSFADRTTLLFPPTI</sequence>
<proteinExistence type="predicted"/>
<organism evidence="1 2">
    <name type="scientific">Rhizopogon vesiculosus</name>
    <dbReference type="NCBI Taxonomy" id="180088"/>
    <lineage>
        <taxon>Eukaryota</taxon>
        <taxon>Fungi</taxon>
        <taxon>Dikarya</taxon>
        <taxon>Basidiomycota</taxon>
        <taxon>Agaricomycotina</taxon>
        <taxon>Agaricomycetes</taxon>
        <taxon>Agaricomycetidae</taxon>
        <taxon>Boletales</taxon>
        <taxon>Suillineae</taxon>
        <taxon>Rhizopogonaceae</taxon>
        <taxon>Rhizopogon</taxon>
    </lineage>
</organism>
<evidence type="ECO:0000313" key="1">
    <source>
        <dbReference type="EMBL" id="OJA16828.1"/>
    </source>
</evidence>
<reference evidence="1 2" key="1">
    <citation type="submission" date="2016-03" db="EMBL/GenBank/DDBJ databases">
        <title>Comparative genomics of the ectomycorrhizal sister species Rhizopogon vinicolor and Rhizopogon vesiculosus (Basidiomycota: Boletales) reveals a divergence of the mating type B locus.</title>
        <authorList>
            <person name="Mujic A.B."/>
            <person name="Kuo A."/>
            <person name="Tritt A."/>
            <person name="Lipzen A."/>
            <person name="Chen C."/>
            <person name="Johnson J."/>
            <person name="Sharma A."/>
            <person name="Barry K."/>
            <person name="Grigoriev I.V."/>
            <person name="Spatafora J.W."/>
        </authorList>
    </citation>
    <scope>NUCLEOTIDE SEQUENCE [LARGE SCALE GENOMIC DNA]</scope>
    <source>
        <strain evidence="1 2">AM-OR11-056</strain>
    </source>
</reference>
<evidence type="ECO:0000313" key="2">
    <source>
        <dbReference type="Proteomes" id="UP000183567"/>
    </source>
</evidence>
<dbReference type="EMBL" id="LVVM01002333">
    <property type="protein sequence ID" value="OJA16828.1"/>
    <property type="molecule type" value="Genomic_DNA"/>
</dbReference>
<gene>
    <name evidence="1" type="ORF">AZE42_12047</name>
</gene>
<accession>A0A1J8QYV3</accession>
<dbReference type="Proteomes" id="UP000183567">
    <property type="component" value="Unassembled WGS sequence"/>
</dbReference>
<keyword evidence="2" id="KW-1185">Reference proteome</keyword>
<name>A0A1J8QYV3_9AGAM</name>
<dbReference type="AlphaFoldDB" id="A0A1J8QYV3"/>
<comment type="caution">
    <text evidence="1">The sequence shown here is derived from an EMBL/GenBank/DDBJ whole genome shotgun (WGS) entry which is preliminary data.</text>
</comment>